<comment type="caution">
    <text evidence="1">The sequence shown here is derived from an EMBL/GenBank/DDBJ whole genome shotgun (WGS) entry which is preliminary data.</text>
</comment>
<protein>
    <submittedName>
        <fullName evidence="1">Uncharacterized protein</fullName>
    </submittedName>
</protein>
<name>A0AAV3J5Q2_LEPBO</name>
<proteinExistence type="predicted"/>
<evidence type="ECO:0000313" key="1">
    <source>
        <dbReference type="EMBL" id="EPG56138.1"/>
    </source>
</evidence>
<dbReference type="EMBL" id="AHNP02000014">
    <property type="protein sequence ID" value="EPG56138.1"/>
    <property type="molecule type" value="Genomic_DNA"/>
</dbReference>
<evidence type="ECO:0000313" key="2">
    <source>
        <dbReference type="Proteomes" id="UP000014570"/>
    </source>
</evidence>
<organism evidence="1 2">
    <name type="scientific">Leptospira borgpetersenii serovar Javanica str. UI 09931</name>
    <dbReference type="NCBI Taxonomy" id="1049767"/>
    <lineage>
        <taxon>Bacteria</taxon>
        <taxon>Pseudomonadati</taxon>
        <taxon>Spirochaetota</taxon>
        <taxon>Spirochaetia</taxon>
        <taxon>Leptospirales</taxon>
        <taxon>Leptospiraceae</taxon>
        <taxon>Leptospira</taxon>
    </lineage>
</organism>
<sequence length="38" mass="4442">MEKNRVFTIYLFNGRAQKLTSKKTISKFLASSFIITKM</sequence>
<dbReference type="Proteomes" id="UP000014570">
    <property type="component" value="Unassembled WGS sequence"/>
</dbReference>
<accession>A0AAV3J5Q2</accession>
<reference evidence="1 2" key="1">
    <citation type="submission" date="2013-04" db="EMBL/GenBank/DDBJ databases">
        <authorList>
            <person name="Harkins D.M."/>
            <person name="Durkin A.S."/>
            <person name="Brinkac L.M."/>
            <person name="Haft D.H."/>
            <person name="Selengut J.D."/>
            <person name="Sanka R."/>
            <person name="DePew J."/>
            <person name="Purushe J."/>
            <person name="Chanthongthip A."/>
            <person name="Lattana O."/>
            <person name="Phetsouvanh R."/>
            <person name="Newton P.N."/>
            <person name="Vinetz J.M."/>
            <person name="Sutton G.G."/>
            <person name="Nierman W.C."/>
            <person name="Fouts D.E."/>
        </authorList>
    </citation>
    <scope>NUCLEOTIDE SEQUENCE [LARGE SCALE GENOMIC DNA]</scope>
    <source>
        <strain evidence="1 2">UI 09931</strain>
    </source>
</reference>
<dbReference type="AlphaFoldDB" id="A0AAV3J5Q2"/>
<gene>
    <name evidence="1" type="ORF">LEP1GSC103_0848</name>
</gene>